<feature type="compositionally biased region" description="Low complexity" evidence="2">
    <location>
        <begin position="711"/>
        <end position="724"/>
    </location>
</feature>
<organism evidence="4 5">
    <name type="scientific">Micromonas commoda (strain RCC299 / NOUM17 / CCMP2709)</name>
    <name type="common">Picoplanktonic green alga</name>
    <dbReference type="NCBI Taxonomy" id="296587"/>
    <lineage>
        <taxon>Eukaryota</taxon>
        <taxon>Viridiplantae</taxon>
        <taxon>Chlorophyta</taxon>
        <taxon>Mamiellophyceae</taxon>
        <taxon>Mamiellales</taxon>
        <taxon>Mamiellaceae</taxon>
        <taxon>Micromonas</taxon>
    </lineage>
</organism>
<dbReference type="STRING" id="296587.C1FGH7"/>
<dbReference type="InParanoid" id="C1FGH7"/>
<dbReference type="PANTHER" id="PTHR14490:SF5">
    <property type="entry name" value="PROTEIN KRI1 HOMOLOG"/>
    <property type="match status" value="1"/>
</dbReference>
<comment type="similarity">
    <text evidence="1">Belongs to the KRI1 family.</text>
</comment>
<evidence type="ECO:0000313" key="4">
    <source>
        <dbReference type="EMBL" id="ACO69547.1"/>
    </source>
</evidence>
<dbReference type="OMA" id="WDNYDPR"/>
<evidence type="ECO:0000313" key="5">
    <source>
        <dbReference type="Proteomes" id="UP000002009"/>
    </source>
</evidence>
<keyword evidence="5" id="KW-1185">Reference proteome</keyword>
<feature type="compositionally biased region" description="Basic and acidic residues" evidence="2">
    <location>
        <begin position="601"/>
        <end position="611"/>
    </location>
</feature>
<feature type="compositionally biased region" description="Acidic residues" evidence="2">
    <location>
        <begin position="82"/>
        <end position="97"/>
    </location>
</feature>
<feature type="compositionally biased region" description="Acidic residues" evidence="2">
    <location>
        <begin position="9"/>
        <end position="22"/>
    </location>
</feature>
<feature type="compositionally biased region" description="Basic residues" evidence="2">
    <location>
        <begin position="725"/>
        <end position="736"/>
    </location>
</feature>
<dbReference type="GO" id="GO:0005730">
    <property type="term" value="C:nucleolus"/>
    <property type="evidence" value="ECO:0007669"/>
    <property type="project" value="TreeGrafter"/>
</dbReference>
<accession>C1FGH7</accession>
<dbReference type="GO" id="GO:0030686">
    <property type="term" value="C:90S preribosome"/>
    <property type="evidence" value="ECO:0007669"/>
    <property type="project" value="TreeGrafter"/>
</dbReference>
<dbReference type="FunCoup" id="C1FGH7">
    <property type="interactions" value="1224"/>
</dbReference>
<feature type="compositionally biased region" description="Basic and acidic residues" evidence="2">
    <location>
        <begin position="329"/>
        <end position="342"/>
    </location>
</feature>
<feature type="compositionally biased region" description="Basic residues" evidence="2">
    <location>
        <begin position="146"/>
        <end position="155"/>
    </location>
</feature>
<protein>
    <recommendedName>
        <fullName evidence="3">Kri1-like C-terminal domain-containing protein</fullName>
    </recommendedName>
</protein>
<feature type="compositionally biased region" description="Basic and acidic residues" evidence="2">
    <location>
        <begin position="183"/>
        <end position="205"/>
    </location>
</feature>
<evidence type="ECO:0000259" key="3">
    <source>
        <dbReference type="Pfam" id="PF12936"/>
    </source>
</evidence>
<sequence>MAKAKEMFDSDSDSGSDSEGSDASDSGASSGSDSADANVKGAKDSFTINEKFAARFEHNKRREEKQRLEEKLKREYIIGDGGSDDDSGTSSSESDEGEIPRKMEEQFARALAKIKKRDPSIYQPDAKLFSDDDSESESGSGDEKKGKKKKPKKQTLRQVVANQLLEGGARAFEDEDADDAEPKDDGKKSYVEEQADLKRAFKDAAEGSDGDDESSDSDSDSAGGLRVKKKAGDAESDSDSEGMGDEAKKAYGEYFDAEEAEDGASKEEAFLRDFIMNEKWKEDETKLNIIGGGHGSSSEEEVEEAEKFEAKYNFRFEEPDGANIVSHARRIEGTVRREDTSRRDKRRERKERKLAEKERLKAEVRRLKNLKREEIQRKMAQIASVGGLAGAEAVAAANLNKEFDPEEHDRLMAQMYNEEYYEAGPDEDEEELEKPVFGDLDEEVAALVGKGGVDGAGSAAVGNERLAKLRDALTATGSGRVDDGGDDIDDEDDDAEDEEDDFDGSDGSDEEAGSDGDEEAPNAGNKFSKRAAKRWKKELMAKMEEYYKLDAEDFIDDMPCRFKYKQVAPSMYGLNTKEILAMTDKQLTQIMPLKKLAPYRHDSDMQTDAKVKARAQRMAREFLAEAEKSQKERKKNKGKKKKKAAGADDDGSESESEDEDAVAAAAAEERKASYGAKAWGKHNMDNKPGRKRKAAEEAENGNGHHAEEKIAAAADDAPAAGQGKNAKKNAKKRAKKKEAEAAKAAGMI</sequence>
<feature type="region of interest" description="Disordered" evidence="2">
    <location>
        <begin position="325"/>
        <end position="354"/>
    </location>
</feature>
<feature type="region of interest" description="Disordered" evidence="2">
    <location>
        <begin position="601"/>
        <end position="748"/>
    </location>
</feature>
<dbReference type="Proteomes" id="UP000002009">
    <property type="component" value="Chromosome 8"/>
</dbReference>
<dbReference type="GeneID" id="8245638"/>
<dbReference type="AlphaFoldDB" id="C1FGH7"/>
<feature type="compositionally biased region" description="Acidic residues" evidence="2">
    <location>
        <begin position="234"/>
        <end position="244"/>
    </location>
</feature>
<dbReference type="KEGG" id="mis:MICPUN_101993"/>
<feature type="compositionally biased region" description="Basic and acidic residues" evidence="2">
    <location>
        <begin position="618"/>
        <end position="630"/>
    </location>
</feature>
<dbReference type="Pfam" id="PF12936">
    <property type="entry name" value="Kri1_C"/>
    <property type="match status" value="1"/>
</dbReference>
<dbReference type="PANTHER" id="PTHR14490">
    <property type="entry name" value="ZINC FINGER, ZZ TYPE"/>
    <property type="match status" value="1"/>
</dbReference>
<dbReference type="EMBL" id="CP001575">
    <property type="protein sequence ID" value="ACO69547.1"/>
    <property type="molecule type" value="Genomic_DNA"/>
</dbReference>
<feature type="compositionally biased region" description="Basic and acidic residues" evidence="2">
    <location>
        <begin position="98"/>
        <end position="107"/>
    </location>
</feature>
<dbReference type="GO" id="GO:0000447">
    <property type="term" value="P:endonucleolytic cleavage in ITS1 to separate SSU-rRNA from 5.8S rRNA and LSU-rRNA from tricistronic rRNA transcript (SSU-rRNA, 5.8S rRNA, LSU-rRNA)"/>
    <property type="evidence" value="ECO:0007669"/>
    <property type="project" value="TreeGrafter"/>
</dbReference>
<feature type="compositionally biased region" description="Basic residues" evidence="2">
    <location>
        <begin position="631"/>
        <end position="644"/>
    </location>
</feature>
<dbReference type="OrthoDB" id="10252032at2759"/>
<dbReference type="InterPro" id="IPR018034">
    <property type="entry name" value="Kri1"/>
</dbReference>
<proteinExistence type="inferred from homology"/>
<gene>
    <name evidence="4" type="ORF">MICPUN_101993</name>
</gene>
<feature type="domain" description="Kri1-like C-terminal" evidence="3">
    <location>
        <begin position="538"/>
        <end position="617"/>
    </location>
</feature>
<feature type="compositionally biased region" description="Acidic residues" evidence="2">
    <location>
        <begin position="206"/>
        <end position="219"/>
    </location>
</feature>
<feature type="compositionally biased region" description="Acidic residues" evidence="2">
    <location>
        <begin position="484"/>
        <end position="520"/>
    </location>
</feature>
<feature type="region of interest" description="Disordered" evidence="2">
    <location>
        <begin position="1"/>
        <end position="265"/>
    </location>
</feature>
<dbReference type="RefSeq" id="XP_002508289.1">
    <property type="nucleotide sequence ID" value="XM_002508243.1"/>
</dbReference>
<feature type="compositionally biased region" description="Acidic residues" evidence="2">
    <location>
        <begin position="647"/>
        <end position="661"/>
    </location>
</feature>
<reference evidence="4 5" key="1">
    <citation type="journal article" date="2009" name="Science">
        <title>Green evolution and dynamic adaptations revealed by genomes of the marine picoeukaryotes Micromonas.</title>
        <authorList>
            <person name="Worden A.Z."/>
            <person name="Lee J.H."/>
            <person name="Mock T."/>
            <person name="Rouze P."/>
            <person name="Simmons M.P."/>
            <person name="Aerts A.L."/>
            <person name="Allen A.E."/>
            <person name="Cuvelier M.L."/>
            <person name="Derelle E."/>
            <person name="Everett M.V."/>
            <person name="Foulon E."/>
            <person name="Grimwood J."/>
            <person name="Gundlach H."/>
            <person name="Henrissat B."/>
            <person name="Napoli C."/>
            <person name="McDonald S.M."/>
            <person name="Parker M.S."/>
            <person name="Rombauts S."/>
            <person name="Salamov A."/>
            <person name="Von Dassow P."/>
            <person name="Badger J.H."/>
            <person name="Coutinho P.M."/>
            <person name="Demir E."/>
            <person name="Dubchak I."/>
            <person name="Gentemann C."/>
            <person name="Eikrem W."/>
            <person name="Gready J.E."/>
            <person name="John U."/>
            <person name="Lanier W."/>
            <person name="Lindquist E.A."/>
            <person name="Lucas S."/>
            <person name="Mayer K.F."/>
            <person name="Moreau H."/>
            <person name="Not F."/>
            <person name="Otillar R."/>
            <person name="Panaud O."/>
            <person name="Pangilinan J."/>
            <person name="Paulsen I."/>
            <person name="Piegu B."/>
            <person name="Poliakov A."/>
            <person name="Robbens S."/>
            <person name="Schmutz J."/>
            <person name="Toulza E."/>
            <person name="Wyss T."/>
            <person name="Zelensky A."/>
            <person name="Zhou K."/>
            <person name="Armbrust E.V."/>
            <person name="Bhattacharya D."/>
            <person name="Goodenough U.W."/>
            <person name="Van de Peer Y."/>
            <person name="Grigoriev I.V."/>
        </authorList>
    </citation>
    <scope>NUCLEOTIDE SEQUENCE [LARGE SCALE GENOMIC DNA]</scope>
    <source>
        <strain evidence="5">RCC299 / NOUM17</strain>
    </source>
</reference>
<dbReference type="Pfam" id="PF05178">
    <property type="entry name" value="Kri1"/>
    <property type="match status" value="1"/>
</dbReference>
<feature type="compositionally biased region" description="Basic and acidic residues" evidence="2">
    <location>
        <begin position="52"/>
        <end position="77"/>
    </location>
</feature>
<dbReference type="InterPro" id="IPR024626">
    <property type="entry name" value="Kri1-like_C"/>
</dbReference>
<name>C1FGH7_MICCC</name>
<feature type="compositionally biased region" description="Acidic residues" evidence="2">
    <location>
        <begin position="173"/>
        <end position="182"/>
    </location>
</feature>
<evidence type="ECO:0000256" key="1">
    <source>
        <dbReference type="ARBA" id="ARBA00007473"/>
    </source>
</evidence>
<dbReference type="eggNOG" id="KOG2409">
    <property type="taxonomic scope" value="Eukaryota"/>
</dbReference>
<feature type="compositionally biased region" description="Low complexity" evidence="2">
    <location>
        <begin position="23"/>
        <end position="37"/>
    </location>
</feature>
<feature type="region of interest" description="Disordered" evidence="2">
    <location>
        <begin position="473"/>
        <end position="529"/>
    </location>
</feature>
<evidence type="ECO:0000256" key="2">
    <source>
        <dbReference type="SAM" id="MobiDB-lite"/>
    </source>
</evidence>